<name>N0BAE4_9HYPH</name>
<proteinExistence type="predicted"/>
<evidence type="ECO:0008006" key="3">
    <source>
        <dbReference type="Google" id="ProtNLM"/>
    </source>
</evidence>
<dbReference type="Proteomes" id="UP000005952">
    <property type="component" value="Chromosome"/>
</dbReference>
<dbReference type="AlphaFoldDB" id="N0BAE4"/>
<protein>
    <recommendedName>
        <fullName evidence="3">DUF3768 domain-containing protein</fullName>
    </recommendedName>
</protein>
<dbReference type="eggNOG" id="ENOG5032YTM">
    <property type="taxonomic scope" value="Bacteria"/>
</dbReference>
<evidence type="ECO:0000313" key="1">
    <source>
        <dbReference type="EMBL" id="AGK57080.1"/>
    </source>
</evidence>
<dbReference type="EMBL" id="CP005587">
    <property type="protein sequence ID" value="AGK57080.1"/>
    <property type="molecule type" value="Genomic_DNA"/>
</dbReference>
<dbReference type="KEGG" id="hdt:HYPDE_26998"/>
<sequence>MGTVLRALRTPNGRGSVAQEESMTSAVPGADNVSAIRALNDAFRKGDRPELGQVVMTNGVTELMSTSPFGFVMLNAKIREFDAFDDANDPYGEHDFGSCEHRGRKVFWKIDYYDKTLESGSENPADPAVTTRVLTIMLADEY</sequence>
<dbReference type="STRING" id="670307.HYPDE_26998"/>
<dbReference type="Pfam" id="PF12599">
    <property type="entry name" value="DUF3768"/>
    <property type="match status" value="1"/>
</dbReference>
<reference evidence="1 2" key="1">
    <citation type="journal article" date="2013" name="Genome Announc.">
        <title>Genome sequences for three denitrifying bacterial strains isolated from a uranium- and nitrate-contaminated subsurface environment.</title>
        <authorList>
            <person name="Venkatramanan R."/>
            <person name="Prakash O."/>
            <person name="Woyke T."/>
            <person name="Chain P."/>
            <person name="Goodwin L.A."/>
            <person name="Watson D."/>
            <person name="Brooks S."/>
            <person name="Kostka J.E."/>
            <person name="Green S.J."/>
        </authorList>
    </citation>
    <scope>NUCLEOTIDE SEQUENCE [LARGE SCALE GENOMIC DNA]</scope>
    <source>
        <strain evidence="1 2">1NES1</strain>
    </source>
</reference>
<dbReference type="HOGENOM" id="CLU_125485_0_0_5"/>
<dbReference type="InterPro" id="IPR022243">
    <property type="entry name" value="DUF3768"/>
</dbReference>
<gene>
    <name evidence="1" type="ORF">HYPDE_26998</name>
</gene>
<evidence type="ECO:0000313" key="2">
    <source>
        <dbReference type="Proteomes" id="UP000005952"/>
    </source>
</evidence>
<keyword evidence="2" id="KW-1185">Reference proteome</keyword>
<accession>N0BAE4</accession>
<organism evidence="1 2">
    <name type="scientific">Hyphomicrobium denitrificans 1NES1</name>
    <dbReference type="NCBI Taxonomy" id="670307"/>
    <lineage>
        <taxon>Bacteria</taxon>
        <taxon>Pseudomonadati</taxon>
        <taxon>Pseudomonadota</taxon>
        <taxon>Alphaproteobacteria</taxon>
        <taxon>Hyphomicrobiales</taxon>
        <taxon>Hyphomicrobiaceae</taxon>
        <taxon>Hyphomicrobium</taxon>
    </lineage>
</organism>